<feature type="domain" description="Glycosyl transferase family 1" evidence="5">
    <location>
        <begin position="163"/>
        <end position="280"/>
    </location>
</feature>
<dbReference type="Pfam" id="PF26127">
    <property type="entry name" value="12TM_Mok13"/>
    <property type="match status" value="2"/>
</dbReference>
<name>A0A4S4LTB4_9APHY</name>
<evidence type="ECO:0000256" key="2">
    <source>
        <dbReference type="ARBA" id="ARBA00012688"/>
    </source>
</evidence>
<keyword evidence="8" id="KW-1185">Reference proteome</keyword>
<comment type="catalytic activity">
    <reaction evidence="4">
        <text>[(1-&gt;3)-alpha-D-glucosyl](n) + UDP-alpha-D-glucose = [(1-&gt;3)-alpha-D-glucosyl](n+1) + UDP + H(+)</text>
        <dbReference type="Rhea" id="RHEA:19749"/>
        <dbReference type="Rhea" id="RHEA-COMP:11150"/>
        <dbReference type="Rhea" id="RHEA-COMP:11151"/>
        <dbReference type="ChEBI" id="CHEBI:15378"/>
        <dbReference type="ChEBI" id="CHEBI:28100"/>
        <dbReference type="ChEBI" id="CHEBI:58223"/>
        <dbReference type="ChEBI" id="CHEBI:58885"/>
        <dbReference type="EC" id="2.4.1.183"/>
    </reaction>
</comment>
<keyword evidence="3" id="KW-0328">Glycosyltransferase</keyword>
<evidence type="ECO:0000256" key="3">
    <source>
        <dbReference type="ARBA" id="ARBA00022676"/>
    </source>
</evidence>
<dbReference type="PANTHER" id="PTHR47182">
    <property type="entry name" value="CELL WALL ALPHA-1,3-GLUCAN SYNTHASE AGS1-RELATED"/>
    <property type="match status" value="1"/>
</dbReference>
<evidence type="ECO:0000313" key="8">
    <source>
        <dbReference type="Proteomes" id="UP000308730"/>
    </source>
</evidence>
<dbReference type="GO" id="GO:0070600">
    <property type="term" value="P:fungal-type cell wall (1-&gt;3)-alpha-glucan biosynthetic process"/>
    <property type="evidence" value="ECO:0007669"/>
    <property type="project" value="TreeGrafter"/>
</dbReference>
<dbReference type="SUPFAM" id="SSF53756">
    <property type="entry name" value="UDP-Glycosyltransferase/glycogen phosphorylase"/>
    <property type="match status" value="1"/>
</dbReference>
<evidence type="ECO:0000259" key="6">
    <source>
        <dbReference type="Pfam" id="PF26127"/>
    </source>
</evidence>
<dbReference type="InterPro" id="IPR058655">
    <property type="entry name" value="Mok11-14/Ags1-like"/>
</dbReference>
<dbReference type="OrthoDB" id="3251248at2759"/>
<accession>A0A4S4LTB4</accession>
<proteinExistence type="inferred from homology"/>
<dbReference type="Gene3D" id="3.40.50.2000">
    <property type="entry name" value="Glycogen Phosphorylase B"/>
    <property type="match status" value="1"/>
</dbReference>
<dbReference type="GO" id="GO:0047657">
    <property type="term" value="F:alpha-1,3-glucan synthase activity"/>
    <property type="evidence" value="ECO:0007669"/>
    <property type="project" value="UniProtKB-EC"/>
</dbReference>
<dbReference type="EMBL" id="SGPM01000874">
    <property type="protein sequence ID" value="THH14948.1"/>
    <property type="molecule type" value="Genomic_DNA"/>
</dbReference>
<dbReference type="InterPro" id="IPR001296">
    <property type="entry name" value="Glyco_trans_1"/>
</dbReference>
<gene>
    <name evidence="7" type="ORF">EUX98_g9539</name>
</gene>
<dbReference type="EC" id="2.4.1.183" evidence="2"/>
<dbReference type="GO" id="GO:0009277">
    <property type="term" value="C:fungal-type cell wall"/>
    <property type="evidence" value="ECO:0007669"/>
    <property type="project" value="TreeGrafter"/>
</dbReference>
<evidence type="ECO:0000259" key="5">
    <source>
        <dbReference type="Pfam" id="PF00534"/>
    </source>
</evidence>
<dbReference type="Pfam" id="PF00534">
    <property type="entry name" value="Glycos_transf_1"/>
    <property type="match status" value="1"/>
</dbReference>
<evidence type="ECO:0000256" key="4">
    <source>
        <dbReference type="ARBA" id="ARBA00048960"/>
    </source>
</evidence>
<comment type="similarity">
    <text evidence="1">Belongs to the glycosyltransferase group 1 family.</text>
</comment>
<protein>
    <recommendedName>
        <fullName evidence="2">alpha-1,3-glucan synthase</fullName>
        <ecNumber evidence="2">2.4.1.183</ecNumber>
    </recommendedName>
</protein>
<reference evidence="7 8" key="1">
    <citation type="submission" date="2019-02" db="EMBL/GenBank/DDBJ databases">
        <title>Genome sequencing of the rare red list fungi Antrodiella citrinella (Flaviporus citrinellus).</title>
        <authorList>
            <person name="Buettner E."/>
            <person name="Kellner H."/>
        </authorList>
    </citation>
    <scope>NUCLEOTIDE SEQUENCE [LARGE SCALE GENOMIC DNA]</scope>
    <source>
        <strain evidence="7 8">DSM 108506</strain>
    </source>
</reference>
<evidence type="ECO:0000256" key="1">
    <source>
        <dbReference type="ARBA" id="ARBA00006122"/>
    </source>
</evidence>
<dbReference type="FunFam" id="3.40.50.2000:FF:000052">
    <property type="entry name" value="Alpha-1,3-glucan synthase Ags2"/>
    <property type="match status" value="1"/>
</dbReference>
<dbReference type="PANTHER" id="PTHR47182:SF2">
    <property type="entry name" value="CELL WALL ALPHA-1,3-GLUCAN SYNTHASE AGS1"/>
    <property type="match status" value="1"/>
</dbReference>
<feature type="domain" description="Cell wall alpha-1,3-glucan synthase Mok11-14/Ags1-like transmembrane" evidence="6">
    <location>
        <begin position="574"/>
        <end position="610"/>
    </location>
</feature>
<sequence length="740" mass="82798">MRPILKDPIAATVHRFPLIDIYHVNDYHGALVPIYLLPKVLPTKEEMKEVCSAFNISKEHCTKYVQFGNTFNLLHVAASFISVHQKSIGVAGVSDKYGKRSWARYPALWTLKHVDSLPNPDPTDIAALDENPIALKEVKIDQVAESEQPEHKRQAQEWSNLKQDPNTDMFVFVGRWSKQKDVDVIADVMPSLLEKRPSIQLVCVGPVIYLYGRFAAEKLARLMELYPDRVYFKPEFTALPPYLFSGADFALIPSRDEPFGSVAVEFGRKGALGVCSRLGGLGLMPGWWFPVESTSAEHMMSQLTKIVKMALKSIEEERAMLRARSAVQRFPVVEWRQRMEDFHKRSIAASRGIAGSNAWRTEDCDGGANGRPIEEHDDWNPEFQAYPSQPAWDNRSINDRNSTASFLGQWTPGLTHTGELLPPQLGDDRRGSFSTDFSNNEGDYFAPDRISTAQPSHNYGNFLEKANKTIERPEACARSILGCCAVTALRCALARLFTDADGGVAQEFVQKLQGLNSHNSKGELSIDKYLQKSEEAFFDKHLWEAPLHPVKTVTAVGPLPDENGDVVMTGIQIAMSREFFSWPIYAIVIAAGQMLSATSFQITLLHCSLVRIGRRTLSCTCSVVSSLPLPAFGTFRLNLCSLGAMVVLRYRVHPDRLAIRHPCLASSSRCIDERGDMGLRYRVWRCVLFLLNFGEEAGAPTELWTMQACLVQGTQQIWVAALWYWGNSLNGSPLGTVPPW</sequence>
<comment type="caution">
    <text evidence="7">The sequence shown here is derived from an EMBL/GenBank/DDBJ whole genome shotgun (WGS) entry which is preliminary data.</text>
</comment>
<keyword evidence="3" id="KW-0808">Transferase</keyword>
<feature type="domain" description="Cell wall alpha-1,3-glucan synthase Mok11-14/Ags1-like transmembrane" evidence="6">
    <location>
        <begin position="687"/>
        <end position="731"/>
    </location>
</feature>
<evidence type="ECO:0000313" key="7">
    <source>
        <dbReference type="EMBL" id="THH14948.1"/>
    </source>
</evidence>
<dbReference type="InterPro" id="IPR058654">
    <property type="entry name" value="Mok11-14/Ags1-like_TM"/>
</dbReference>
<organism evidence="7 8">
    <name type="scientific">Antrodiella citrinella</name>
    <dbReference type="NCBI Taxonomy" id="2447956"/>
    <lineage>
        <taxon>Eukaryota</taxon>
        <taxon>Fungi</taxon>
        <taxon>Dikarya</taxon>
        <taxon>Basidiomycota</taxon>
        <taxon>Agaricomycotina</taxon>
        <taxon>Agaricomycetes</taxon>
        <taxon>Polyporales</taxon>
        <taxon>Steccherinaceae</taxon>
        <taxon>Antrodiella</taxon>
    </lineage>
</organism>
<dbReference type="AlphaFoldDB" id="A0A4S4LTB4"/>
<dbReference type="Proteomes" id="UP000308730">
    <property type="component" value="Unassembled WGS sequence"/>
</dbReference>